<proteinExistence type="predicted"/>
<dbReference type="Proteomes" id="UP000625316">
    <property type="component" value="Unassembled WGS sequence"/>
</dbReference>
<dbReference type="RefSeq" id="WP_264326616.1">
    <property type="nucleotide sequence ID" value="NZ_JADEXQ010000076.1"/>
</dbReference>
<evidence type="ECO:0000313" key="3">
    <source>
        <dbReference type="Proteomes" id="UP000625316"/>
    </source>
</evidence>
<name>A0A928Z4I0_9CYAN</name>
<evidence type="ECO:0000256" key="1">
    <source>
        <dbReference type="SAM" id="MobiDB-lite"/>
    </source>
</evidence>
<reference evidence="2" key="1">
    <citation type="submission" date="2020-10" db="EMBL/GenBank/DDBJ databases">
        <authorList>
            <person name="Castelo-Branco R."/>
            <person name="Eusebio N."/>
            <person name="Adriana R."/>
            <person name="Vieira A."/>
            <person name="Brugerolle De Fraissinette N."/>
            <person name="Rezende De Castro R."/>
            <person name="Schneider M.P."/>
            <person name="Vasconcelos V."/>
            <person name="Leao P.N."/>
        </authorList>
    </citation>
    <scope>NUCLEOTIDE SEQUENCE</scope>
    <source>
        <strain evidence="2">LEGE 11480</strain>
    </source>
</reference>
<sequence>MTNPKQPKSKIALWPRQPKSGQGETFHSGTIELLPELMAQLIATHAKDTTQPVTLDVVLFANTSTNDRAPTRSGYVQQPQQQQPQRRTPDYSPTASRQSRPVPRHKTQPQPADTAATGSWDDGTDIPF</sequence>
<keyword evidence="3" id="KW-1185">Reference proteome</keyword>
<protein>
    <submittedName>
        <fullName evidence="2">Uncharacterized protein</fullName>
    </submittedName>
</protein>
<dbReference type="AlphaFoldDB" id="A0A928Z4I0"/>
<gene>
    <name evidence="2" type="ORF">IQ266_18810</name>
</gene>
<dbReference type="EMBL" id="JADEXQ010000076">
    <property type="protein sequence ID" value="MBE9031789.1"/>
    <property type="molecule type" value="Genomic_DNA"/>
</dbReference>
<feature type="region of interest" description="Disordered" evidence="1">
    <location>
        <begin position="1"/>
        <end position="26"/>
    </location>
</feature>
<comment type="caution">
    <text evidence="2">The sequence shown here is derived from an EMBL/GenBank/DDBJ whole genome shotgun (WGS) entry which is preliminary data.</text>
</comment>
<accession>A0A928Z4I0</accession>
<organism evidence="2 3">
    <name type="scientific">Romeriopsis navalis LEGE 11480</name>
    <dbReference type="NCBI Taxonomy" id="2777977"/>
    <lineage>
        <taxon>Bacteria</taxon>
        <taxon>Bacillati</taxon>
        <taxon>Cyanobacteriota</taxon>
        <taxon>Cyanophyceae</taxon>
        <taxon>Leptolyngbyales</taxon>
        <taxon>Leptolyngbyaceae</taxon>
        <taxon>Romeriopsis</taxon>
        <taxon>Romeriopsis navalis</taxon>
    </lineage>
</organism>
<feature type="region of interest" description="Disordered" evidence="1">
    <location>
        <begin position="65"/>
        <end position="128"/>
    </location>
</feature>
<evidence type="ECO:0000313" key="2">
    <source>
        <dbReference type="EMBL" id="MBE9031789.1"/>
    </source>
</evidence>